<name>A0A3A9AJN6_9FIRM</name>
<dbReference type="AlphaFoldDB" id="A0A3A9AJN6"/>
<gene>
    <name evidence="2" type="ORF">D7V94_20690</name>
</gene>
<accession>A0A3A9AJN6</accession>
<keyword evidence="3" id="KW-1185">Reference proteome</keyword>
<dbReference type="InterPro" id="IPR006342">
    <property type="entry name" value="FkbM_mtfrase"/>
</dbReference>
<dbReference type="Gene3D" id="3.40.50.150">
    <property type="entry name" value="Vaccinia Virus protein VP39"/>
    <property type="match status" value="1"/>
</dbReference>
<dbReference type="Proteomes" id="UP000280696">
    <property type="component" value="Unassembled WGS sequence"/>
</dbReference>
<keyword evidence="2" id="KW-0808">Transferase</keyword>
<comment type="caution">
    <text evidence="2">The sequence shown here is derived from an EMBL/GenBank/DDBJ whole genome shotgun (WGS) entry which is preliminary data.</text>
</comment>
<dbReference type="GO" id="GO:0032259">
    <property type="term" value="P:methylation"/>
    <property type="evidence" value="ECO:0007669"/>
    <property type="project" value="UniProtKB-KW"/>
</dbReference>
<dbReference type="InterPro" id="IPR029063">
    <property type="entry name" value="SAM-dependent_MTases_sf"/>
</dbReference>
<keyword evidence="2" id="KW-0489">Methyltransferase</keyword>
<dbReference type="EMBL" id="RAYQ01000038">
    <property type="protein sequence ID" value="RKI87606.1"/>
    <property type="molecule type" value="Genomic_DNA"/>
</dbReference>
<dbReference type="SUPFAM" id="SSF53335">
    <property type="entry name" value="S-adenosyl-L-methionine-dependent methyltransferases"/>
    <property type="match status" value="1"/>
</dbReference>
<feature type="domain" description="Methyltransferase FkbM" evidence="1">
    <location>
        <begin position="44"/>
        <end position="123"/>
    </location>
</feature>
<protein>
    <submittedName>
        <fullName evidence="2">FkbM family methyltransferase</fullName>
    </submittedName>
</protein>
<evidence type="ECO:0000313" key="2">
    <source>
        <dbReference type="EMBL" id="RKI87606.1"/>
    </source>
</evidence>
<evidence type="ECO:0000259" key="1">
    <source>
        <dbReference type="Pfam" id="PF05050"/>
    </source>
</evidence>
<proteinExistence type="predicted"/>
<dbReference type="NCBIfam" id="TIGR01444">
    <property type="entry name" value="fkbM_fam"/>
    <property type="match status" value="1"/>
</dbReference>
<dbReference type="OrthoDB" id="5329963at2"/>
<reference evidence="2 3" key="1">
    <citation type="submission" date="2018-09" db="EMBL/GenBank/DDBJ databases">
        <title>Murine metabolic-syndrome-specific gut microbial biobank.</title>
        <authorList>
            <person name="Liu C."/>
        </authorList>
    </citation>
    <scope>NUCLEOTIDE SEQUENCE [LARGE SCALE GENOMIC DNA]</scope>
    <source>
        <strain evidence="2 3">0.1xD8-82</strain>
    </source>
</reference>
<dbReference type="Pfam" id="PF05050">
    <property type="entry name" value="Methyltransf_21"/>
    <property type="match status" value="1"/>
</dbReference>
<evidence type="ECO:0000313" key="3">
    <source>
        <dbReference type="Proteomes" id="UP000280696"/>
    </source>
</evidence>
<sequence>MERVNEAVVAKRKICIFGTAIWGKSIKREELSFVAGLNGASHVEGNRPEDSKKQIIVQADKLDDLIHEKVSFIKMDTEGAEISALKGAEKIIKTYKPKMAVCVYHKKEDIWEIPKLILSYVPEYKIYLRHYSLSKDETVLYCIAE</sequence>
<organism evidence="2 3">
    <name type="scientific">Parablautia intestinalis</name>
    <dbReference type="NCBI Taxonomy" id="2320100"/>
    <lineage>
        <taxon>Bacteria</taxon>
        <taxon>Bacillati</taxon>
        <taxon>Bacillota</taxon>
        <taxon>Clostridia</taxon>
        <taxon>Lachnospirales</taxon>
        <taxon>Lachnospiraceae</taxon>
        <taxon>Parablautia</taxon>
    </lineage>
</organism>
<dbReference type="GO" id="GO:0008168">
    <property type="term" value="F:methyltransferase activity"/>
    <property type="evidence" value="ECO:0007669"/>
    <property type="project" value="UniProtKB-KW"/>
</dbReference>